<evidence type="ECO:0000313" key="3">
    <source>
        <dbReference type="Proteomes" id="UP001614264"/>
    </source>
</evidence>
<dbReference type="InterPro" id="IPR042099">
    <property type="entry name" value="ANL_N_sf"/>
</dbReference>
<dbReference type="Gene3D" id="3.40.50.12780">
    <property type="entry name" value="N-terminal domain of ligase-like"/>
    <property type="match status" value="1"/>
</dbReference>
<gene>
    <name evidence="2" type="ORF">AB4829_35900</name>
</gene>
<dbReference type="SUPFAM" id="SSF56801">
    <property type="entry name" value="Acetyl-CoA synthetase-like"/>
    <property type="match status" value="1"/>
</dbReference>
<dbReference type="PANTHER" id="PTHR43845:SF1">
    <property type="entry name" value="BLR5969 PROTEIN"/>
    <property type="match status" value="1"/>
</dbReference>
<dbReference type="RefSeq" id="WP_165285780.1">
    <property type="nucleotide sequence ID" value="NZ_JBITPR010000064.1"/>
</dbReference>
<protein>
    <submittedName>
        <fullName evidence="2">Phenylacetate--CoA ligase family protein</fullName>
    </submittedName>
</protein>
<comment type="caution">
    <text evidence="2">The sequence shown here is derived from an EMBL/GenBank/DDBJ whole genome shotgun (WGS) entry which is preliminary data.</text>
</comment>
<reference evidence="2 3" key="1">
    <citation type="submission" date="2024-07" db="EMBL/GenBank/DDBJ databases">
        <title>Whole genome sequencing of Prodigiosin pigment-producing Streptomyces salinarius isolated from rhizosphere soil of Arachis hypogaea.</title>
        <authorList>
            <person name="Vidhya A."/>
            <person name="Ramya S."/>
        </authorList>
    </citation>
    <scope>NUCLEOTIDE SEQUENCE [LARGE SCALE GENOMIC DNA]</scope>
    <source>
        <strain evidence="2 3">VRMG2420</strain>
    </source>
</reference>
<sequence length="461" mass="49614">MTLSMEDGVPAAPSLHGERQAAYYESLLDLERRWDGDPSSEALAAWRERRTAEVVDWVRAESPFYAQRLGDGRQGRKQDFFTTKADLAAAGLSVLSGSVEDAQVYYETTGTTGPPTPCPRSPLEVAVSNRGILRAWREMLSRHFPGERPFVAVMGPSELYAFGDVFGDVARSCGLGHVKLWPDSPRVGFARALRLLRELSVSVVACAPSMVLELARELLRTGQDPADLGIRQFLVLGEVSTPEFLRNAGTLWPGSRVGPGMYGSQEAMCIAGGWPDGRLRLSEPNYAVELVDPETGTPSPGDTGELVVTMLTPGVKPLIRYRTGDLVRIDPWAPGDLPGRALTVLGRAKDNVVFAAGGPVTAYDLEEAALTGLERCLGYQIVLEDAAEASGAPGDRVVLRVQFADAAPAPRRTAAAVGRLTALTGAEVRVEVVDDLDARAHQGALISWKAARIVDDRKGAR</sequence>
<feature type="domain" description="AMP-dependent synthetase/ligase" evidence="1">
    <location>
        <begin position="108"/>
        <end position="308"/>
    </location>
</feature>
<organism evidence="2 3">
    <name type="scientific">Streptomyces salinarius</name>
    <dbReference type="NCBI Taxonomy" id="2762598"/>
    <lineage>
        <taxon>Bacteria</taxon>
        <taxon>Bacillati</taxon>
        <taxon>Actinomycetota</taxon>
        <taxon>Actinomycetes</taxon>
        <taxon>Kitasatosporales</taxon>
        <taxon>Streptomycetaceae</taxon>
        <taxon>Streptomyces</taxon>
    </lineage>
</organism>
<dbReference type="Pfam" id="PF00501">
    <property type="entry name" value="AMP-binding"/>
    <property type="match status" value="1"/>
</dbReference>
<dbReference type="Proteomes" id="UP001614264">
    <property type="component" value="Unassembled WGS sequence"/>
</dbReference>
<proteinExistence type="predicted"/>
<dbReference type="GO" id="GO:0016874">
    <property type="term" value="F:ligase activity"/>
    <property type="evidence" value="ECO:0007669"/>
    <property type="project" value="UniProtKB-KW"/>
</dbReference>
<dbReference type="EMBL" id="JBITPR010000064">
    <property type="protein sequence ID" value="MFI7875965.1"/>
    <property type="molecule type" value="Genomic_DNA"/>
</dbReference>
<evidence type="ECO:0000313" key="2">
    <source>
        <dbReference type="EMBL" id="MFI7875965.1"/>
    </source>
</evidence>
<dbReference type="InterPro" id="IPR000873">
    <property type="entry name" value="AMP-dep_synth/lig_dom"/>
</dbReference>
<evidence type="ECO:0000259" key="1">
    <source>
        <dbReference type="Pfam" id="PF00501"/>
    </source>
</evidence>
<dbReference type="PANTHER" id="PTHR43845">
    <property type="entry name" value="BLR5969 PROTEIN"/>
    <property type="match status" value="1"/>
</dbReference>
<keyword evidence="2" id="KW-0436">Ligase</keyword>
<name>A0ABW8BPF8_9ACTN</name>
<accession>A0ABW8BPF8</accession>
<keyword evidence="3" id="KW-1185">Reference proteome</keyword>